<comment type="caution">
    <text evidence="2">The sequence shown here is derived from an EMBL/GenBank/DDBJ whole genome shotgun (WGS) entry which is preliminary data.</text>
</comment>
<evidence type="ECO:0000259" key="1">
    <source>
        <dbReference type="Pfam" id="PF00144"/>
    </source>
</evidence>
<proteinExistence type="predicted"/>
<evidence type="ECO:0000313" key="2">
    <source>
        <dbReference type="EMBL" id="PFG40168.1"/>
    </source>
</evidence>
<sequence length="270" mass="28480">MDTFGSLQDLDFPVGVVVSDADGVLDTYGDTTTSFAWASVTKLLSATATLVAVERGMLSLDDAAGPEGSTVRHLLAHASGVPFDSGATLSAPGRRRIYSNLGIELLAEHVAEAVGRDFDVWVEETVIHPLGMSTVLMEGSPAAGATGSVEDLGALGRELLRPTLLGPELFAEATNVVFPGLSGVLPGFGRQENNDWGLGFEIRDHKSPHWTGASSSPRTFGHFGQRGSFLWVDPDAGLATAFLGAKPFGEWAAQVWPRLTDDVLAAHARP</sequence>
<feature type="domain" description="Beta-lactamase-related" evidence="1">
    <location>
        <begin position="30"/>
        <end position="263"/>
    </location>
</feature>
<dbReference type="OrthoDB" id="3336932at2"/>
<keyword evidence="3" id="KW-1185">Reference proteome</keyword>
<dbReference type="SUPFAM" id="SSF56601">
    <property type="entry name" value="beta-lactamase/transpeptidase-like"/>
    <property type="match status" value="1"/>
</dbReference>
<dbReference type="RefSeq" id="WP_098484139.1">
    <property type="nucleotide sequence ID" value="NZ_PDJI01000004.1"/>
</dbReference>
<dbReference type="InterPro" id="IPR001466">
    <property type="entry name" value="Beta-lactam-related"/>
</dbReference>
<dbReference type="Gene3D" id="3.40.710.10">
    <property type="entry name" value="DD-peptidase/beta-lactamase superfamily"/>
    <property type="match status" value="1"/>
</dbReference>
<dbReference type="Pfam" id="PF00144">
    <property type="entry name" value="Beta-lactamase"/>
    <property type="match status" value="1"/>
</dbReference>
<evidence type="ECO:0000313" key="3">
    <source>
        <dbReference type="Proteomes" id="UP000222106"/>
    </source>
</evidence>
<dbReference type="EMBL" id="PDJI01000004">
    <property type="protein sequence ID" value="PFG40168.1"/>
    <property type="molecule type" value="Genomic_DNA"/>
</dbReference>
<dbReference type="Proteomes" id="UP000222106">
    <property type="component" value="Unassembled WGS sequence"/>
</dbReference>
<organism evidence="2 3">
    <name type="scientific">Georgenia soli</name>
    <dbReference type="NCBI Taxonomy" id="638953"/>
    <lineage>
        <taxon>Bacteria</taxon>
        <taxon>Bacillati</taxon>
        <taxon>Actinomycetota</taxon>
        <taxon>Actinomycetes</taxon>
        <taxon>Micrococcales</taxon>
        <taxon>Bogoriellaceae</taxon>
        <taxon>Georgenia</taxon>
    </lineage>
</organism>
<dbReference type="InterPro" id="IPR012338">
    <property type="entry name" value="Beta-lactam/transpept-like"/>
</dbReference>
<reference evidence="2 3" key="1">
    <citation type="submission" date="2017-10" db="EMBL/GenBank/DDBJ databases">
        <title>Sequencing the genomes of 1000 actinobacteria strains.</title>
        <authorList>
            <person name="Klenk H.-P."/>
        </authorList>
    </citation>
    <scope>NUCLEOTIDE SEQUENCE [LARGE SCALE GENOMIC DNA]</scope>
    <source>
        <strain evidence="2 3">DSM 21838</strain>
    </source>
</reference>
<name>A0A2A9EMM6_9MICO</name>
<dbReference type="AlphaFoldDB" id="A0A2A9EMM6"/>
<gene>
    <name evidence="2" type="ORF">ATJ97_2689</name>
</gene>
<dbReference type="InterPro" id="IPR050789">
    <property type="entry name" value="Diverse_Enzym_Activities"/>
</dbReference>
<accession>A0A2A9EMM6</accession>
<protein>
    <submittedName>
        <fullName evidence="2">CubicO group peptidase (Beta-lactamase class C family)</fullName>
    </submittedName>
</protein>
<dbReference type="PANTHER" id="PTHR43283">
    <property type="entry name" value="BETA-LACTAMASE-RELATED"/>
    <property type="match status" value="1"/>
</dbReference>
<dbReference type="PANTHER" id="PTHR43283:SF15">
    <property type="entry name" value="CONSERVED PROTEIN"/>
    <property type="match status" value="1"/>
</dbReference>